<keyword evidence="4" id="KW-0175">Coiled coil</keyword>
<dbReference type="PANTHER" id="PTHR44858">
    <property type="entry name" value="TETRATRICOPEPTIDE REPEAT PROTEIN 6"/>
    <property type="match status" value="1"/>
</dbReference>
<dbReference type="SUPFAM" id="SSF48452">
    <property type="entry name" value="TPR-like"/>
    <property type="match status" value="2"/>
</dbReference>
<dbReference type="OMA" id="RAYCFAR"/>
<feature type="compositionally biased region" description="Low complexity" evidence="5">
    <location>
        <begin position="323"/>
        <end position="335"/>
    </location>
</feature>
<dbReference type="VEuPathDB" id="TriTrypDB:LpyrH10_04_6000"/>
<reference evidence="7 8" key="1">
    <citation type="submission" date="2015-07" db="EMBL/GenBank/DDBJ databases">
        <title>High-quality genome of monoxenous trypanosomatid Leptomonas pyrrhocoris.</title>
        <authorList>
            <person name="Flegontov P."/>
            <person name="Butenko A."/>
            <person name="Firsov S."/>
            <person name="Vlcek C."/>
            <person name="Logacheva M.D."/>
            <person name="Field M."/>
            <person name="Filatov D."/>
            <person name="Flegontova O."/>
            <person name="Gerasimov E."/>
            <person name="Jackson A.P."/>
            <person name="Kelly S."/>
            <person name="Opperdoes F."/>
            <person name="O'Reilly A."/>
            <person name="Votypka J."/>
            <person name="Yurchenko V."/>
            <person name="Lukes J."/>
        </authorList>
    </citation>
    <scope>NUCLEOTIDE SEQUENCE [LARGE SCALE GENOMIC DNA]</scope>
    <source>
        <strain evidence="7">H10</strain>
    </source>
</reference>
<feature type="repeat" description="TPR" evidence="3">
    <location>
        <begin position="529"/>
        <end position="562"/>
    </location>
</feature>
<feature type="transmembrane region" description="Helical" evidence="6">
    <location>
        <begin position="60"/>
        <end position="83"/>
    </location>
</feature>
<dbReference type="PANTHER" id="PTHR44858:SF1">
    <property type="entry name" value="UDP-N-ACETYLGLUCOSAMINE--PEPTIDE N-ACETYLGLUCOSAMINYLTRANSFERASE SPINDLY-RELATED"/>
    <property type="match status" value="1"/>
</dbReference>
<dbReference type="Gene3D" id="1.25.40.10">
    <property type="entry name" value="Tetratricopeptide repeat domain"/>
    <property type="match status" value="6"/>
</dbReference>
<dbReference type="SUPFAM" id="SSF48439">
    <property type="entry name" value="Protein prenylyltransferase"/>
    <property type="match status" value="1"/>
</dbReference>
<dbReference type="RefSeq" id="XP_015661854.1">
    <property type="nucleotide sequence ID" value="XM_015800252.1"/>
</dbReference>
<name>A0A0N0DXV2_LEPPY</name>
<dbReference type="Pfam" id="PF13181">
    <property type="entry name" value="TPR_8"/>
    <property type="match status" value="1"/>
</dbReference>
<feature type="repeat" description="TPR" evidence="3">
    <location>
        <begin position="665"/>
        <end position="698"/>
    </location>
</feature>
<feature type="repeat" description="TPR" evidence="3">
    <location>
        <begin position="873"/>
        <end position="906"/>
    </location>
</feature>
<organism evidence="7 8">
    <name type="scientific">Leptomonas pyrrhocoris</name>
    <name type="common">Firebug parasite</name>
    <dbReference type="NCBI Taxonomy" id="157538"/>
    <lineage>
        <taxon>Eukaryota</taxon>
        <taxon>Discoba</taxon>
        <taxon>Euglenozoa</taxon>
        <taxon>Kinetoplastea</taxon>
        <taxon>Metakinetoplastina</taxon>
        <taxon>Trypanosomatida</taxon>
        <taxon>Trypanosomatidae</taxon>
        <taxon>Leishmaniinae</taxon>
        <taxon>Leptomonas</taxon>
    </lineage>
</organism>
<dbReference type="InterPro" id="IPR013105">
    <property type="entry name" value="TPR_2"/>
</dbReference>
<feature type="region of interest" description="Disordered" evidence="5">
    <location>
        <begin position="313"/>
        <end position="341"/>
    </location>
</feature>
<feature type="compositionally biased region" description="Basic and acidic residues" evidence="5">
    <location>
        <begin position="408"/>
        <end position="421"/>
    </location>
</feature>
<dbReference type="GeneID" id="26903341"/>
<protein>
    <submittedName>
        <fullName evidence="7">Uncharacterized protein</fullName>
    </submittedName>
</protein>
<dbReference type="Pfam" id="PF00515">
    <property type="entry name" value="TPR_1"/>
    <property type="match status" value="4"/>
</dbReference>
<evidence type="ECO:0000256" key="4">
    <source>
        <dbReference type="SAM" id="Coils"/>
    </source>
</evidence>
<feature type="repeat" description="TPR" evidence="3">
    <location>
        <begin position="597"/>
        <end position="630"/>
    </location>
</feature>
<keyword evidence="6" id="KW-1133">Transmembrane helix</keyword>
<comment type="caution">
    <text evidence="7">The sequence shown here is derived from an EMBL/GenBank/DDBJ whole genome shotgun (WGS) entry which is preliminary data.</text>
</comment>
<dbReference type="Pfam" id="PF07719">
    <property type="entry name" value="TPR_2"/>
    <property type="match status" value="1"/>
</dbReference>
<evidence type="ECO:0000256" key="2">
    <source>
        <dbReference type="ARBA" id="ARBA00022803"/>
    </source>
</evidence>
<evidence type="ECO:0000256" key="1">
    <source>
        <dbReference type="ARBA" id="ARBA00022737"/>
    </source>
</evidence>
<evidence type="ECO:0000313" key="7">
    <source>
        <dbReference type="EMBL" id="KPA83415.1"/>
    </source>
</evidence>
<evidence type="ECO:0000256" key="5">
    <source>
        <dbReference type="SAM" id="MobiDB-lite"/>
    </source>
</evidence>
<feature type="repeat" description="TPR" evidence="3">
    <location>
        <begin position="163"/>
        <end position="196"/>
    </location>
</feature>
<feature type="transmembrane region" description="Helical" evidence="6">
    <location>
        <begin position="33"/>
        <end position="53"/>
    </location>
</feature>
<dbReference type="EMBL" id="LGTL01000004">
    <property type="protein sequence ID" value="KPA83415.1"/>
    <property type="molecule type" value="Genomic_DNA"/>
</dbReference>
<feature type="coiled-coil region" evidence="4">
    <location>
        <begin position="226"/>
        <end position="263"/>
    </location>
</feature>
<dbReference type="SMART" id="SM00028">
    <property type="entry name" value="TPR"/>
    <property type="match status" value="15"/>
</dbReference>
<dbReference type="PROSITE" id="PS50005">
    <property type="entry name" value="TPR"/>
    <property type="match status" value="12"/>
</dbReference>
<feature type="repeat" description="TPR" evidence="3">
    <location>
        <begin position="563"/>
        <end position="596"/>
    </location>
</feature>
<keyword evidence="1" id="KW-0677">Repeat</keyword>
<feature type="repeat" description="TPR" evidence="3">
    <location>
        <begin position="631"/>
        <end position="664"/>
    </location>
</feature>
<dbReference type="InterPro" id="IPR011990">
    <property type="entry name" value="TPR-like_helical_dom_sf"/>
</dbReference>
<evidence type="ECO:0000256" key="3">
    <source>
        <dbReference type="PROSITE-ProRule" id="PRU00339"/>
    </source>
</evidence>
<gene>
    <name evidence="7" type="ORF">ABB37_03050</name>
</gene>
<keyword evidence="6" id="KW-0812">Transmembrane</keyword>
<feature type="repeat" description="TPR" evidence="3">
    <location>
        <begin position="495"/>
        <end position="528"/>
    </location>
</feature>
<dbReference type="Proteomes" id="UP000037923">
    <property type="component" value="Unassembled WGS sequence"/>
</dbReference>
<proteinExistence type="predicted"/>
<feature type="repeat" description="TPR" evidence="3">
    <location>
        <begin position="836"/>
        <end position="869"/>
    </location>
</feature>
<keyword evidence="6" id="KW-0472">Membrane</keyword>
<dbReference type="Pfam" id="PF13432">
    <property type="entry name" value="TPR_16"/>
    <property type="match status" value="2"/>
</dbReference>
<keyword evidence="8" id="KW-1185">Reference proteome</keyword>
<feature type="repeat" description="TPR" evidence="3">
    <location>
        <begin position="767"/>
        <end position="800"/>
    </location>
</feature>
<feature type="region of interest" description="Disordered" evidence="5">
    <location>
        <begin position="464"/>
        <end position="483"/>
    </location>
</feature>
<evidence type="ECO:0000256" key="6">
    <source>
        <dbReference type="SAM" id="Phobius"/>
    </source>
</evidence>
<dbReference type="Pfam" id="PF13174">
    <property type="entry name" value="TPR_6"/>
    <property type="match status" value="1"/>
</dbReference>
<evidence type="ECO:0000313" key="8">
    <source>
        <dbReference type="Proteomes" id="UP000037923"/>
    </source>
</evidence>
<feature type="region of interest" description="Disordered" evidence="5">
    <location>
        <begin position="386"/>
        <end position="441"/>
    </location>
</feature>
<dbReference type="InterPro" id="IPR050498">
    <property type="entry name" value="Ycf3"/>
</dbReference>
<dbReference type="OrthoDB" id="1926212at2759"/>
<dbReference type="AlphaFoldDB" id="A0A0N0DXV2"/>
<sequence length="933" mass="102924">MCAPSPTALQQLSATIFLLSIAGDNFVDAPLRAVFHSCPFPILSVFVAFPVFLSESLATAFWFFSSAFPCTAACMAMLSAAAARSHRTAHYNPCVPPEDAVARYSSLLKVNAGTCLTRLQRAKAYVRLGDYASACTDLDEWIQQNTQSTKGSSLNREAAGAMTDALFYRGVCLARVSQVAAALEDFREVLHCEPTRSRAMYEQAACEARLGDFGNAVAHYEAALQLDKVGKEKEQLLRHRQRLERQQHQVQRQRRRHQEWQLRRQREASARVVAASETSTPLPTIFVDKAPVPPLTPTFVAGDLAVSAATTAAEEVSRWSPMSARGAGNASSGRRSSVEAASDSGAGVVTLSEFTTPAAEHLPTQTVLGLPPPLLLTAGLASRHTSVDEPNAPYADDLTGVSSSTESSPRRSSVETNDGIREGGGALPRRADPDSDMDAASAMDPTCVLSSCSDTDDDNFTEAERAEEAQMGTGASAGANARPGSMAYPPPLLTAAYYYQRGLQHRRRGELEVAIEVYTKALELSPTHFKSLFNRAFCYDKLKDYDHAIADYRNAVKLDPTNAFTWYNLGISYDHKGSHSRAVKAFTRAIELDNTRPDFYHNRGFSKRKQLRFEAAIDDYTAAITLDSNHFKSHYNRAYCYSKLSRYAEAAADYSAALRIDSRNANAYHNRGVALEKLGKLQEALEDFTRALERDPVLTFSLNARGLVYDQLQQYDKALTDFTRAIELDKRNPAWLHNRGYTYRNMGQLKLAIADYTAAIKLAPHSYTAYNNRAFAYRRLGCYEEAIEDYTVVLREEPTATVKALNNRAYCFARLDLFDDAIRDYTEVLATDAVNAHALYNRGISYEKCAKYNAAVDDLTRVIQLAPESTASANAYYSRGTSRLQLNQVPQARADLKKALKLDSIASGLRGRELKVFQADHPAGHLLQNLGVA</sequence>
<dbReference type="InterPro" id="IPR019734">
    <property type="entry name" value="TPR_rpt"/>
</dbReference>
<keyword evidence="2 3" id="KW-0802">TPR repeat</keyword>
<feature type="repeat" description="TPR" evidence="3">
    <location>
        <begin position="699"/>
        <end position="732"/>
    </location>
</feature>
<accession>A0A0N0DXV2</accession>
<feature type="repeat" description="TPR" evidence="3">
    <location>
        <begin position="733"/>
        <end position="766"/>
    </location>
</feature>
<dbReference type="PROSITE" id="PS50293">
    <property type="entry name" value="TPR_REGION"/>
    <property type="match status" value="2"/>
</dbReference>